<keyword evidence="2" id="KW-0812">Transmembrane</keyword>
<sequence>MDAAVVTPGWIAQQQPPAEHAQTNYFWLVSLLMHGVLFSLVVMFHVSQVPDAVPPDATINARLVLPPIMVEKTNIDSALQDVSTSPEPALVESAKLKQQTADTQPITPQAEIVPVASAPADRATESNVRARLNLSPGRALKSLQSATQQALADSANQQRRRLLTSPQLIDPRKGADEPIPLNRSHKINCDKGINRAIGFVSGITGGSLACSERDSDIDRFIDKHKK</sequence>
<name>A0ABX1R4H9_9ALTE</name>
<keyword evidence="4" id="KW-1185">Reference proteome</keyword>
<evidence type="ECO:0000313" key="3">
    <source>
        <dbReference type="EMBL" id="NMH60007.1"/>
    </source>
</evidence>
<protein>
    <recommendedName>
        <fullName evidence="5">Energy transducer TonB</fullName>
    </recommendedName>
</protein>
<accession>A0ABX1R4H9</accession>
<gene>
    <name evidence="3" type="ORF">HCJ96_08265</name>
</gene>
<dbReference type="Proteomes" id="UP000709336">
    <property type="component" value="Unassembled WGS sequence"/>
</dbReference>
<dbReference type="EMBL" id="JAATNW010000004">
    <property type="protein sequence ID" value="NMH60007.1"/>
    <property type="molecule type" value="Genomic_DNA"/>
</dbReference>
<evidence type="ECO:0000256" key="2">
    <source>
        <dbReference type="SAM" id="Phobius"/>
    </source>
</evidence>
<evidence type="ECO:0000256" key="1">
    <source>
        <dbReference type="SAM" id="MobiDB-lite"/>
    </source>
</evidence>
<evidence type="ECO:0008006" key="5">
    <source>
        <dbReference type="Google" id="ProtNLM"/>
    </source>
</evidence>
<evidence type="ECO:0000313" key="4">
    <source>
        <dbReference type="Proteomes" id="UP000709336"/>
    </source>
</evidence>
<feature type="region of interest" description="Disordered" evidence="1">
    <location>
        <begin position="152"/>
        <end position="181"/>
    </location>
</feature>
<reference evidence="3 4" key="1">
    <citation type="submission" date="2020-03" db="EMBL/GenBank/DDBJ databases">
        <title>Alteromonas ponticola sp. nov., isolated from seawater.</title>
        <authorList>
            <person name="Yoon J.-H."/>
            <person name="Kim Y.-O."/>
        </authorList>
    </citation>
    <scope>NUCLEOTIDE SEQUENCE [LARGE SCALE GENOMIC DNA]</scope>
    <source>
        <strain evidence="3 4">MYP5</strain>
    </source>
</reference>
<dbReference type="RefSeq" id="WP_169210570.1">
    <property type="nucleotide sequence ID" value="NZ_JAATNW010000004.1"/>
</dbReference>
<organism evidence="3 4">
    <name type="scientific">Alteromonas ponticola</name>
    <dbReference type="NCBI Taxonomy" id="2720613"/>
    <lineage>
        <taxon>Bacteria</taxon>
        <taxon>Pseudomonadati</taxon>
        <taxon>Pseudomonadota</taxon>
        <taxon>Gammaproteobacteria</taxon>
        <taxon>Alteromonadales</taxon>
        <taxon>Alteromonadaceae</taxon>
        <taxon>Alteromonas/Salinimonas group</taxon>
        <taxon>Alteromonas</taxon>
    </lineage>
</organism>
<keyword evidence="2" id="KW-0472">Membrane</keyword>
<proteinExistence type="predicted"/>
<feature type="transmembrane region" description="Helical" evidence="2">
    <location>
        <begin position="25"/>
        <end position="46"/>
    </location>
</feature>
<keyword evidence="2" id="KW-1133">Transmembrane helix</keyword>
<comment type="caution">
    <text evidence="3">The sequence shown here is derived from an EMBL/GenBank/DDBJ whole genome shotgun (WGS) entry which is preliminary data.</text>
</comment>